<keyword evidence="2" id="KW-1185">Reference proteome</keyword>
<accession>A0A1J1GWH7</accession>
<dbReference type="VEuPathDB" id="PlasmoDB:PGAL8A_00419500"/>
<comment type="caution">
    <text evidence="1">The sequence shown here is derived from an EMBL/GenBank/DDBJ whole genome shotgun (WGS) entry which is preliminary data.</text>
</comment>
<dbReference type="RefSeq" id="XP_028529419.1">
    <property type="nucleotide sequence ID" value="XM_028672914.1"/>
</dbReference>
<organism evidence="1 2">
    <name type="scientific">Plasmodium gallinaceum</name>
    <dbReference type="NCBI Taxonomy" id="5849"/>
    <lineage>
        <taxon>Eukaryota</taxon>
        <taxon>Sar</taxon>
        <taxon>Alveolata</taxon>
        <taxon>Apicomplexa</taxon>
        <taxon>Aconoidasida</taxon>
        <taxon>Haemosporida</taxon>
        <taxon>Plasmodiidae</taxon>
        <taxon>Plasmodium</taxon>
        <taxon>Plasmodium (Haemamoeba)</taxon>
    </lineage>
</organism>
<name>A0A1J1GWH7_PLAGA</name>
<dbReference type="AlphaFoldDB" id="A0A1J1GWH7"/>
<dbReference type="EMBL" id="CVMV01000070">
    <property type="protein sequence ID" value="CRG96615.1"/>
    <property type="molecule type" value="Genomic_DNA"/>
</dbReference>
<dbReference type="OrthoDB" id="372861at2759"/>
<proteinExistence type="predicted"/>
<evidence type="ECO:0000313" key="1">
    <source>
        <dbReference type="EMBL" id="CRG96615.1"/>
    </source>
</evidence>
<protein>
    <submittedName>
        <fullName evidence="1">Uncharacterized protein</fullName>
    </submittedName>
</protein>
<sequence>MSEELKNIEKEYKNFYEKIEYIDENTIYMHIKIDDNKDKISNLKDNYLNLYIKFHSNYFEVLNENLNGEKKFDCMEQIFNTFCPFTFKKYIIKNIKHKLNSDL</sequence>
<evidence type="ECO:0000313" key="2">
    <source>
        <dbReference type="Proteomes" id="UP000220797"/>
    </source>
</evidence>
<reference evidence="1" key="1">
    <citation type="submission" date="2015-04" db="EMBL/GenBank/DDBJ databases">
        <authorList>
            <consortium name="Pathogen Informatics"/>
        </authorList>
    </citation>
    <scope>NUCLEOTIDE SEQUENCE [LARGE SCALE GENOMIC DNA]</scope>
    <source>
        <strain evidence="1">8A</strain>
    </source>
</reference>
<gene>
    <name evidence="1" type="ORF">PGAL8A_00419500</name>
</gene>
<dbReference type="Proteomes" id="UP000220797">
    <property type="component" value="Unassembled WGS sequence"/>
</dbReference>
<dbReference type="GeneID" id="39732727"/>